<evidence type="ECO:0000256" key="5">
    <source>
        <dbReference type="ARBA" id="ARBA00023237"/>
    </source>
</evidence>
<dbReference type="RefSeq" id="WP_256537949.1">
    <property type="nucleotide sequence ID" value="NZ_JANHOH010000001.1"/>
</dbReference>
<dbReference type="EMBL" id="JANHOH010000001">
    <property type="protein sequence ID" value="MCQ6957756.1"/>
    <property type="molecule type" value="Genomic_DNA"/>
</dbReference>
<keyword evidence="10" id="KW-1185">Reference proteome</keyword>
<comment type="similarity">
    <text evidence="2">Belongs to the SusD family.</text>
</comment>
<dbReference type="Pfam" id="PF07980">
    <property type="entry name" value="SusD_RagB"/>
    <property type="match status" value="1"/>
</dbReference>
<evidence type="ECO:0000259" key="8">
    <source>
        <dbReference type="Pfam" id="PF14322"/>
    </source>
</evidence>
<evidence type="ECO:0000259" key="7">
    <source>
        <dbReference type="Pfam" id="PF07980"/>
    </source>
</evidence>
<evidence type="ECO:0000313" key="10">
    <source>
        <dbReference type="Proteomes" id="UP001204376"/>
    </source>
</evidence>
<name>A0ABT1T0B1_9SPHI</name>
<dbReference type="InterPro" id="IPR033985">
    <property type="entry name" value="SusD-like_N"/>
</dbReference>
<sequence length="559" mass="62183">MKKNIKFCLIISILLLAGSACNKDYLDKDPLSGPSNESFFTSQDELILAVNGIYTAMAITPTDAMPYNTTIDATTDINWDRNTSGLQALGKGNQDSNSDYALSLWTGFYKLIARCNFILDNVSKVKDVTTPATYARCIAEARFGRAYAYQNLIELYGGVPLVTKMLSLNDAQLPRNTKEEVLTFVLTELDEAAKDLPVTYGAADVGRATKGAALAFKARAALFNQKWDVAAEAAKAVMDLNTYSLHPNFGGLFTYNGQSSKEIILALQYLKTAKRTHSVPRNLLSRNGQGTSNKVPSQSLVDSYECTDGLTIDKSPLYDPTKPFVNRDPRLAFTIALPGSVYFNYQFETHKDSLKCWNYNANPATRIDNQDAINAYASFTGYCWRKYVDLTDKVDVANSELNIILIRYAEVLLTYAEAKIEAGQIDASVYDAINTVRQRPSVNMPAIQSGLSQAELRSIVRKERMYELAMEGVRLFDIRRWKIAEQAMKGPFYGRIAKGLLATAPVIDANGIANYDNVPNKAAMRVIETRLFNSNRDYLWPIPNIEIVTNPKLTQNPGY</sequence>
<keyword evidence="5" id="KW-0998">Cell outer membrane</keyword>
<comment type="caution">
    <text evidence="9">The sequence shown here is derived from an EMBL/GenBank/DDBJ whole genome shotgun (WGS) entry which is preliminary data.</text>
</comment>
<proteinExistence type="inferred from homology"/>
<evidence type="ECO:0000256" key="3">
    <source>
        <dbReference type="ARBA" id="ARBA00022729"/>
    </source>
</evidence>
<reference evidence="9 10" key="1">
    <citation type="submission" date="2022-07" db="EMBL/GenBank/DDBJ databases">
        <title>Mucilaginibacter sp. JC4.</title>
        <authorList>
            <person name="Le V."/>
            <person name="Ko S.-R."/>
            <person name="Ahn C.-Y."/>
            <person name="Oh H.-M."/>
        </authorList>
    </citation>
    <scope>NUCLEOTIDE SEQUENCE [LARGE SCALE GENOMIC DNA]</scope>
    <source>
        <strain evidence="9 10">JC4</strain>
    </source>
</reference>
<protein>
    <submittedName>
        <fullName evidence="9">RagB/SusD family nutrient uptake outer membrane protein</fullName>
    </submittedName>
</protein>
<organism evidence="9 10">
    <name type="scientific">Mucilaginibacter aquariorum</name>
    <dbReference type="NCBI Taxonomy" id="2967225"/>
    <lineage>
        <taxon>Bacteria</taxon>
        <taxon>Pseudomonadati</taxon>
        <taxon>Bacteroidota</taxon>
        <taxon>Sphingobacteriia</taxon>
        <taxon>Sphingobacteriales</taxon>
        <taxon>Sphingobacteriaceae</taxon>
        <taxon>Mucilaginibacter</taxon>
    </lineage>
</organism>
<dbReference type="PROSITE" id="PS51257">
    <property type="entry name" value="PROKAR_LIPOPROTEIN"/>
    <property type="match status" value="1"/>
</dbReference>
<keyword evidence="4" id="KW-0472">Membrane</keyword>
<feature type="chain" id="PRO_5046467443" evidence="6">
    <location>
        <begin position="23"/>
        <end position="559"/>
    </location>
</feature>
<dbReference type="Gene3D" id="1.25.40.390">
    <property type="match status" value="1"/>
</dbReference>
<evidence type="ECO:0000256" key="6">
    <source>
        <dbReference type="SAM" id="SignalP"/>
    </source>
</evidence>
<feature type="domain" description="RagB/SusD" evidence="7">
    <location>
        <begin position="261"/>
        <end position="559"/>
    </location>
</feature>
<dbReference type="InterPro" id="IPR011990">
    <property type="entry name" value="TPR-like_helical_dom_sf"/>
</dbReference>
<comment type="subcellular location">
    <subcellularLocation>
        <location evidence="1">Cell outer membrane</location>
    </subcellularLocation>
</comment>
<feature type="domain" description="SusD-like N-terminal" evidence="8">
    <location>
        <begin position="24"/>
        <end position="221"/>
    </location>
</feature>
<dbReference type="Proteomes" id="UP001204376">
    <property type="component" value="Unassembled WGS sequence"/>
</dbReference>
<gene>
    <name evidence="9" type="ORF">NPE20_07305</name>
</gene>
<evidence type="ECO:0000256" key="4">
    <source>
        <dbReference type="ARBA" id="ARBA00023136"/>
    </source>
</evidence>
<dbReference type="InterPro" id="IPR012944">
    <property type="entry name" value="SusD_RagB_dom"/>
</dbReference>
<keyword evidence="3 6" id="KW-0732">Signal</keyword>
<evidence type="ECO:0000256" key="1">
    <source>
        <dbReference type="ARBA" id="ARBA00004442"/>
    </source>
</evidence>
<evidence type="ECO:0000313" key="9">
    <source>
        <dbReference type="EMBL" id="MCQ6957756.1"/>
    </source>
</evidence>
<feature type="signal peptide" evidence="6">
    <location>
        <begin position="1"/>
        <end position="22"/>
    </location>
</feature>
<dbReference type="Pfam" id="PF14322">
    <property type="entry name" value="SusD-like_3"/>
    <property type="match status" value="1"/>
</dbReference>
<dbReference type="CDD" id="cd08977">
    <property type="entry name" value="SusD"/>
    <property type="match status" value="1"/>
</dbReference>
<dbReference type="SUPFAM" id="SSF48452">
    <property type="entry name" value="TPR-like"/>
    <property type="match status" value="1"/>
</dbReference>
<accession>A0ABT1T0B1</accession>
<evidence type="ECO:0000256" key="2">
    <source>
        <dbReference type="ARBA" id="ARBA00006275"/>
    </source>
</evidence>